<dbReference type="Pfam" id="PF00583">
    <property type="entry name" value="Acetyltransf_1"/>
    <property type="match status" value="1"/>
</dbReference>
<dbReference type="PhylomeDB" id="B2IYU6"/>
<dbReference type="OrthoDB" id="2609247at2"/>
<accession>B2IYU6</accession>
<dbReference type="eggNOG" id="COG0456">
    <property type="taxonomic scope" value="Bacteria"/>
</dbReference>
<dbReference type="AlphaFoldDB" id="B2IYU6"/>
<dbReference type="Gene3D" id="3.40.630.30">
    <property type="match status" value="1"/>
</dbReference>
<evidence type="ECO:0000313" key="2">
    <source>
        <dbReference type="EMBL" id="ACC81679.1"/>
    </source>
</evidence>
<dbReference type="CDD" id="cd04301">
    <property type="entry name" value="NAT_SF"/>
    <property type="match status" value="1"/>
</dbReference>
<dbReference type="EMBL" id="CP001037">
    <property type="protein sequence ID" value="ACC81679.1"/>
    <property type="molecule type" value="Genomic_DNA"/>
</dbReference>
<reference evidence="3" key="1">
    <citation type="submission" date="2008-04" db="EMBL/GenBank/DDBJ databases">
        <title>Complete sequence of chromosome of Nostoc punctiforme ATCC 29133.</title>
        <authorList>
            <consortium name="US DOE Joint Genome Institute"/>
            <person name="Copeland A."/>
            <person name="Lucas S."/>
            <person name="Lapidus A."/>
            <person name="Glavina del Rio T."/>
            <person name="Dalin E."/>
            <person name="Tice H."/>
            <person name="Pitluck S."/>
            <person name="Chain P."/>
            <person name="Malfatti S."/>
            <person name="Shin M."/>
            <person name="Vergez L."/>
            <person name="Schmutz J."/>
            <person name="Larimer F."/>
            <person name="Land M."/>
            <person name="Hauser L."/>
            <person name="Kyrpides N."/>
            <person name="Kim E."/>
            <person name="Meeks J.C."/>
            <person name="Elhai J."/>
            <person name="Campbell E.L."/>
            <person name="Thiel T."/>
            <person name="Longmire J."/>
            <person name="Potts M."/>
            <person name="Atlas R."/>
        </authorList>
    </citation>
    <scope>NUCLEOTIDE SEQUENCE [LARGE SCALE GENOMIC DNA]</scope>
    <source>
        <strain evidence="3">ATCC 29133 / PCC 73102</strain>
    </source>
</reference>
<dbReference type="RefSeq" id="WP_012409658.1">
    <property type="nucleotide sequence ID" value="NC_010628.1"/>
</dbReference>
<dbReference type="GO" id="GO:0016747">
    <property type="term" value="F:acyltransferase activity, transferring groups other than amino-acyl groups"/>
    <property type="evidence" value="ECO:0007669"/>
    <property type="project" value="InterPro"/>
</dbReference>
<organism evidence="2 3">
    <name type="scientific">Nostoc punctiforme (strain ATCC 29133 / PCC 73102)</name>
    <dbReference type="NCBI Taxonomy" id="63737"/>
    <lineage>
        <taxon>Bacteria</taxon>
        <taxon>Bacillati</taxon>
        <taxon>Cyanobacteriota</taxon>
        <taxon>Cyanophyceae</taxon>
        <taxon>Nostocales</taxon>
        <taxon>Nostocaceae</taxon>
        <taxon>Nostoc</taxon>
    </lineage>
</organism>
<keyword evidence="3" id="KW-1185">Reference proteome</keyword>
<reference evidence="2 3" key="2">
    <citation type="journal article" date="2013" name="Plant Physiol.">
        <title>A Nostoc punctiforme Sugar Transporter Necessary to Establish a Cyanobacterium-Plant Symbiosis.</title>
        <authorList>
            <person name="Ekman M."/>
            <person name="Picossi S."/>
            <person name="Campbell E.L."/>
            <person name="Meeks J.C."/>
            <person name="Flores E."/>
        </authorList>
    </citation>
    <scope>NUCLEOTIDE SEQUENCE [LARGE SCALE GENOMIC DNA]</scope>
    <source>
        <strain evidence="3">ATCC 29133 / PCC 73102</strain>
    </source>
</reference>
<dbReference type="STRING" id="63737.Npun_F3227"/>
<dbReference type="HOGENOM" id="CLU_077928_0_0_3"/>
<dbReference type="SUPFAM" id="SSF55729">
    <property type="entry name" value="Acyl-CoA N-acyltransferases (Nat)"/>
    <property type="match status" value="2"/>
</dbReference>
<name>B2IYU6_NOSP7</name>
<dbReference type="InterPro" id="IPR016181">
    <property type="entry name" value="Acyl_CoA_acyltransferase"/>
</dbReference>
<keyword evidence="2" id="KW-0808">Transferase</keyword>
<evidence type="ECO:0000313" key="3">
    <source>
        <dbReference type="Proteomes" id="UP000001191"/>
    </source>
</evidence>
<dbReference type="Proteomes" id="UP000001191">
    <property type="component" value="Chromosome"/>
</dbReference>
<proteinExistence type="predicted"/>
<dbReference type="InterPro" id="IPR000182">
    <property type="entry name" value="GNAT_dom"/>
</dbReference>
<sequence>MYTIARLHNFGCAFLYSPLTYPLYRSWLRTLTIKGNIIAIGASVADKPVGLALAEILRDGSAKLLSIFVDPNSRCLGIGTALVHSLEEELILRNCTSIEIVYIAGKSTSLALECLLKKCNWPSAKPRMLICKTTTNDMTNAPWMKLSRMPAAYEIFPWMEITFQERVALKKQQEEKRWMASDAIPFDYEQDLEPINSIGLRYKGEVVGWLITHRTAPDTIRYTCSYVRPDIQKMGRIIPLYIRATQLQMEAGISRGTWTVSLMHTSMIAFVKKHMGPYLISLEQSMESSKLLSHL</sequence>
<dbReference type="EnsemblBacteria" id="ACC81679">
    <property type="protein sequence ID" value="ACC81679"/>
    <property type="gene ID" value="Npun_F3227"/>
</dbReference>
<dbReference type="PROSITE" id="PS51186">
    <property type="entry name" value="GNAT"/>
    <property type="match status" value="1"/>
</dbReference>
<dbReference type="SMR" id="B2IYU6"/>
<gene>
    <name evidence="2" type="ordered locus">Npun_F3227</name>
</gene>
<protein>
    <submittedName>
        <fullName evidence="2">GCN5-related N-acetyltransferase</fullName>
    </submittedName>
</protein>
<feature type="domain" description="N-acetyltransferase" evidence="1">
    <location>
        <begin position="1"/>
        <end position="149"/>
    </location>
</feature>
<dbReference type="KEGG" id="npu:Npun_F3227"/>
<evidence type="ECO:0000259" key="1">
    <source>
        <dbReference type="PROSITE" id="PS51186"/>
    </source>
</evidence>